<dbReference type="PANTHER" id="PTHR43609:SF1">
    <property type="entry name" value="ACETYL-COA HYDROLASE"/>
    <property type="match status" value="1"/>
</dbReference>
<feature type="domain" description="Acetyl-CoA hydrolase/transferase C-terminal" evidence="3">
    <location>
        <begin position="318"/>
        <end position="462"/>
    </location>
</feature>
<comment type="similarity">
    <text evidence="1">Belongs to the acetyl-CoA hydrolase/transferase family.</text>
</comment>
<protein>
    <submittedName>
        <fullName evidence="4">Uncharacterized protein</fullName>
    </submittedName>
</protein>
<dbReference type="GO" id="GO:0008775">
    <property type="term" value="F:acetate CoA-transferase activity"/>
    <property type="evidence" value="ECO:0007669"/>
    <property type="project" value="InterPro"/>
</dbReference>
<keyword evidence="5" id="KW-1185">Reference proteome</keyword>
<dbReference type="GO" id="GO:0003986">
    <property type="term" value="F:acetyl-CoA hydrolase activity"/>
    <property type="evidence" value="ECO:0007669"/>
    <property type="project" value="TreeGrafter"/>
</dbReference>
<gene>
    <name evidence="4" type="ORF">HMPREF9460_03183</name>
</gene>
<reference evidence="4 5" key="1">
    <citation type="submission" date="2011-08" db="EMBL/GenBank/DDBJ databases">
        <title>The Genome Sequence of Clostridium orbiscindens 1_3_50AFAA.</title>
        <authorList>
            <consortium name="The Broad Institute Genome Sequencing Platform"/>
            <person name="Earl A."/>
            <person name="Ward D."/>
            <person name="Feldgarden M."/>
            <person name="Gevers D."/>
            <person name="Daigneault M."/>
            <person name="Strauss J."/>
            <person name="Allen-Vercoe E."/>
            <person name="Young S.K."/>
            <person name="Zeng Q."/>
            <person name="Gargeya S."/>
            <person name="Fitzgerald M."/>
            <person name="Haas B."/>
            <person name="Abouelleil A."/>
            <person name="Alvarado L."/>
            <person name="Arachchi H.M."/>
            <person name="Berlin A."/>
            <person name="Brown A."/>
            <person name="Chapman S.B."/>
            <person name="Chen Z."/>
            <person name="Dunbar C."/>
            <person name="Freedman E."/>
            <person name="Gearin G."/>
            <person name="Gellesch M."/>
            <person name="Goldberg J."/>
            <person name="Griggs A."/>
            <person name="Gujja S."/>
            <person name="Heiman D."/>
            <person name="Howarth C."/>
            <person name="Larson L."/>
            <person name="Lui A."/>
            <person name="MacDonald P.J.P."/>
            <person name="Montmayeur A."/>
            <person name="Murphy C."/>
            <person name="Neiman D."/>
            <person name="Pearson M."/>
            <person name="Priest M."/>
            <person name="Roberts A."/>
            <person name="Saif S."/>
            <person name="Shea T."/>
            <person name="Shenoy N."/>
            <person name="Sisk P."/>
            <person name="Stolte C."/>
            <person name="Sykes S."/>
            <person name="Wortman J."/>
            <person name="Nusbaum C."/>
            <person name="Birren B."/>
        </authorList>
    </citation>
    <scope>NUCLEOTIDE SEQUENCE [LARGE SCALE GENOMIC DNA]</scope>
    <source>
        <strain evidence="4 5">1_3_50AFAA</strain>
    </source>
</reference>
<name>A0A096B3T3_FLAPL</name>
<dbReference type="InterPro" id="IPR037171">
    <property type="entry name" value="NagB/RpiA_transferase-like"/>
</dbReference>
<dbReference type="InterPro" id="IPR038460">
    <property type="entry name" value="AcetylCoA_hyd_C_sf"/>
</dbReference>
<dbReference type="PATRIC" id="fig|742738.3.peg.3275"/>
<dbReference type="Gene3D" id="3.30.750.70">
    <property type="entry name" value="4-hydroxybutyrate coenzyme like domains"/>
    <property type="match status" value="1"/>
</dbReference>
<dbReference type="eggNOG" id="COG0427">
    <property type="taxonomic scope" value="Bacteria"/>
</dbReference>
<comment type="caution">
    <text evidence="4">The sequence shown here is derived from an EMBL/GenBank/DDBJ whole genome shotgun (WGS) entry which is preliminary data.</text>
</comment>
<organism evidence="4 5">
    <name type="scientific">Flavonifractor plautii 1_3_50AFAA</name>
    <dbReference type="NCBI Taxonomy" id="742738"/>
    <lineage>
        <taxon>Bacteria</taxon>
        <taxon>Bacillati</taxon>
        <taxon>Bacillota</taxon>
        <taxon>Clostridia</taxon>
        <taxon>Eubacteriales</taxon>
        <taxon>Oscillospiraceae</taxon>
        <taxon>Flavonifractor</taxon>
    </lineage>
</organism>
<dbReference type="FunFam" id="3.40.1080.20:FF:000001">
    <property type="entry name" value="Acetyl-CoA hydrolase Ach1"/>
    <property type="match status" value="1"/>
</dbReference>
<dbReference type="RefSeq" id="WP_044942527.1">
    <property type="nucleotide sequence ID" value="NZ_KN174165.1"/>
</dbReference>
<proteinExistence type="inferred from homology"/>
<dbReference type="SUPFAM" id="SSF100950">
    <property type="entry name" value="NagB/RpiA/CoA transferase-like"/>
    <property type="match status" value="2"/>
</dbReference>
<feature type="domain" description="Acetyl-CoA hydrolase/transferase N-terminal" evidence="2">
    <location>
        <begin position="7"/>
        <end position="214"/>
    </location>
</feature>
<dbReference type="Pfam" id="PF02550">
    <property type="entry name" value="AcetylCoA_hydro"/>
    <property type="match status" value="1"/>
</dbReference>
<evidence type="ECO:0000259" key="3">
    <source>
        <dbReference type="Pfam" id="PF13336"/>
    </source>
</evidence>
<dbReference type="Pfam" id="PF13336">
    <property type="entry name" value="AcetylCoA_hyd_C"/>
    <property type="match status" value="1"/>
</dbReference>
<dbReference type="InterPro" id="IPR003702">
    <property type="entry name" value="ActCoA_hydro_N"/>
</dbReference>
<dbReference type="InterPro" id="IPR046433">
    <property type="entry name" value="ActCoA_hydro"/>
</dbReference>
<dbReference type="InterPro" id="IPR026888">
    <property type="entry name" value="AcetylCoA_hyd_C"/>
</dbReference>
<dbReference type="AlphaFoldDB" id="A0A096B3T3"/>
<evidence type="ECO:0000256" key="1">
    <source>
        <dbReference type="ARBA" id="ARBA00009632"/>
    </source>
</evidence>
<dbReference type="Proteomes" id="UP000029585">
    <property type="component" value="Unassembled WGS sequence"/>
</dbReference>
<dbReference type="Gene3D" id="3.40.1080.10">
    <property type="entry name" value="Glutaconate Coenzyme A-transferase"/>
    <property type="match status" value="1"/>
</dbReference>
<evidence type="ECO:0000259" key="2">
    <source>
        <dbReference type="Pfam" id="PF02550"/>
    </source>
</evidence>
<dbReference type="Gene3D" id="3.40.1080.20">
    <property type="entry name" value="Acetyl-CoA hydrolase/transferase C-terminal domain"/>
    <property type="match status" value="1"/>
</dbReference>
<dbReference type="PANTHER" id="PTHR43609">
    <property type="entry name" value="ACETYL-COA HYDROLASE"/>
    <property type="match status" value="1"/>
</dbReference>
<dbReference type="GO" id="GO:0006083">
    <property type="term" value="P:acetate metabolic process"/>
    <property type="evidence" value="ECO:0007669"/>
    <property type="project" value="InterPro"/>
</dbReference>
<dbReference type="EMBL" id="ADLO01000097">
    <property type="protein sequence ID" value="KGF54033.1"/>
    <property type="molecule type" value="Genomic_DNA"/>
</dbReference>
<dbReference type="HOGENOM" id="CLU_019748_3_0_9"/>
<accession>A0A096B3T3</accession>
<evidence type="ECO:0000313" key="5">
    <source>
        <dbReference type="Proteomes" id="UP000029585"/>
    </source>
</evidence>
<evidence type="ECO:0000313" key="4">
    <source>
        <dbReference type="EMBL" id="KGF54033.1"/>
    </source>
</evidence>
<sequence>MDRICNEALLRKVTTPRAAAAHIKNGMTVGFSGFTVIGYPKVLPVELARRAEEGEELGITVITGGNVGDQLDGVLARSGVMKRRYGFQGNRDLRALANADRIQYVDTHVSHGPYLIKNGYLGKIDVAVIEVAAIRADGSLVLPFSVGIDDTLVKYADKLILEVNEAIPLEVEGMHDILTLERAPHTQAIEIFKPDDRVGSPYLACDPDKVAAVILTNCEDTNQDLPAPTPDMEAIASHIVKFLQSEVAAGRLPNPLPPMQSGVGGVANAVLSALARSELEHLSVYTEVMQDAVVELIDAGKVACASGTALTISPSARERFYAHIDDYKGKIILRPQELSNAPEVIRRLSIIAMNTAIEVDLAGNVNSTHIGEGAVMNGIGGSGDYARNSGIAIFSTASTAKDGAISCIVPHVAHVDHTEHDTEIIVTEQGLADLRGLTAYERAHVLIENCAHPKFRPGLREYVEQAYAQSKAKHGIIRL</sequence>